<sequence length="222" mass="25515">MSLHLKREIEKLKTKVLKLGSLVEEAVQQATIAMKNRDLKLAKMVIRKDIMIDEMEVDFEEECLKVLALHQPVAIDLRFIVSVLKINNDLERIGDLAVKIAERVPCIAENFQVSVEPDYVDMAQKVQLMLQKSLDALVEMDQTLAKQVRGMDDEIDRLNIEISEQIRKGITEIDSDFENYMQLLNIPKSLERIADHAANIAEDVIYMIEGKIVRHTTEQEEE</sequence>
<comment type="function">
    <text evidence="7 8">Plays a role in the regulation of phosphate uptake.</text>
</comment>
<keyword evidence="5 8" id="KW-0963">Cytoplasm</keyword>
<dbReference type="PANTHER" id="PTHR42930">
    <property type="entry name" value="PHOSPHATE-SPECIFIC TRANSPORT SYSTEM ACCESSORY PROTEIN PHOU"/>
    <property type="match status" value="1"/>
</dbReference>
<evidence type="ECO:0000256" key="7">
    <source>
        <dbReference type="ARBA" id="ARBA00056181"/>
    </source>
</evidence>
<dbReference type="EMBL" id="CP019633">
    <property type="protein sequence ID" value="AQQ10362.1"/>
    <property type="molecule type" value="Genomic_DNA"/>
</dbReference>
<gene>
    <name evidence="10" type="primary">phoU</name>
    <name evidence="10" type="ORF">L21SP3_02194</name>
</gene>
<evidence type="ECO:0000256" key="8">
    <source>
        <dbReference type="PIRNR" id="PIRNR003107"/>
    </source>
</evidence>
<proteinExistence type="inferred from homology"/>
<accession>A0A1Q2HSD5</accession>
<evidence type="ECO:0000256" key="5">
    <source>
        <dbReference type="ARBA" id="ARBA00022490"/>
    </source>
</evidence>
<keyword evidence="6 8" id="KW-0592">Phosphate transport</keyword>
<protein>
    <recommendedName>
        <fullName evidence="8">Phosphate-specific transport system accessory protein PhoU</fullName>
    </recommendedName>
</protein>
<evidence type="ECO:0000313" key="10">
    <source>
        <dbReference type="EMBL" id="AQQ10362.1"/>
    </source>
</evidence>
<evidence type="ECO:0000256" key="3">
    <source>
        <dbReference type="ARBA" id="ARBA00011738"/>
    </source>
</evidence>
<dbReference type="NCBIfam" id="TIGR02135">
    <property type="entry name" value="phoU_full"/>
    <property type="match status" value="1"/>
</dbReference>
<dbReference type="FunFam" id="1.20.58.220:FF:000004">
    <property type="entry name" value="Phosphate-specific transport system accessory protein PhoU"/>
    <property type="match status" value="1"/>
</dbReference>
<dbReference type="RefSeq" id="WP_077541501.1">
    <property type="nucleotide sequence ID" value="NZ_CP019633.1"/>
</dbReference>
<comment type="subcellular location">
    <subcellularLocation>
        <location evidence="1 8">Cytoplasm</location>
    </subcellularLocation>
</comment>
<dbReference type="Gene3D" id="1.20.58.220">
    <property type="entry name" value="Phosphate transport system protein phou homolog 2, domain 2"/>
    <property type="match status" value="1"/>
</dbReference>
<dbReference type="GO" id="GO:0045936">
    <property type="term" value="P:negative regulation of phosphate metabolic process"/>
    <property type="evidence" value="ECO:0007669"/>
    <property type="project" value="InterPro"/>
</dbReference>
<dbReference type="OrthoDB" id="9814256at2"/>
<dbReference type="GO" id="GO:0030643">
    <property type="term" value="P:intracellular phosphate ion homeostasis"/>
    <property type="evidence" value="ECO:0007669"/>
    <property type="project" value="InterPro"/>
</dbReference>
<name>A0A1Q2HSD5_9BACT</name>
<dbReference type="PIRSF" id="PIRSF003107">
    <property type="entry name" value="PhoU"/>
    <property type="match status" value="1"/>
</dbReference>
<reference evidence="11" key="1">
    <citation type="submission" date="2017-02" db="EMBL/GenBank/DDBJ databases">
        <title>Comparative genomics and description of representatives of a novel lineage of planctomycetes thriving in anoxic sediments.</title>
        <authorList>
            <person name="Spring S."/>
            <person name="Bunk B."/>
            <person name="Sproer C."/>
            <person name="Klenk H.-P."/>
        </authorList>
    </citation>
    <scope>NUCLEOTIDE SEQUENCE [LARGE SCALE GENOMIC DNA]</scope>
    <source>
        <strain evidence="11">L21-RPul-D3</strain>
    </source>
</reference>
<feature type="domain" description="PhoU" evidence="9">
    <location>
        <begin position="17"/>
        <end position="104"/>
    </location>
</feature>
<keyword evidence="11" id="KW-1185">Reference proteome</keyword>
<dbReference type="Pfam" id="PF01895">
    <property type="entry name" value="PhoU"/>
    <property type="match status" value="2"/>
</dbReference>
<dbReference type="GO" id="GO:0005737">
    <property type="term" value="C:cytoplasm"/>
    <property type="evidence" value="ECO:0007669"/>
    <property type="project" value="UniProtKB-SubCell"/>
</dbReference>
<keyword evidence="4 8" id="KW-0813">Transport</keyword>
<dbReference type="AlphaFoldDB" id="A0A1Q2HSD5"/>
<dbReference type="PANTHER" id="PTHR42930:SF3">
    <property type="entry name" value="PHOSPHATE-SPECIFIC TRANSPORT SYSTEM ACCESSORY PROTEIN PHOU"/>
    <property type="match status" value="1"/>
</dbReference>
<dbReference type="Proteomes" id="UP000188273">
    <property type="component" value="Chromosome"/>
</dbReference>
<organism evidence="10 11">
    <name type="scientific">Sedimentisphaera cyanobacteriorum</name>
    <dbReference type="NCBI Taxonomy" id="1940790"/>
    <lineage>
        <taxon>Bacteria</taxon>
        <taxon>Pseudomonadati</taxon>
        <taxon>Planctomycetota</taxon>
        <taxon>Phycisphaerae</taxon>
        <taxon>Sedimentisphaerales</taxon>
        <taxon>Sedimentisphaeraceae</taxon>
        <taxon>Sedimentisphaera</taxon>
    </lineage>
</organism>
<dbReference type="GO" id="GO:0006817">
    <property type="term" value="P:phosphate ion transport"/>
    <property type="evidence" value="ECO:0007669"/>
    <property type="project" value="UniProtKB-KW"/>
</dbReference>
<evidence type="ECO:0000256" key="6">
    <source>
        <dbReference type="ARBA" id="ARBA00022592"/>
    </source>
</evidence>
<dbReference type="InterPro" id="IPR026022">
    <property type="entry name" value="PhoU_dom"/>
</dbReference>
<comment type="similarity">
    <text evidence="2 8">Belongs to the PhoU family.</text>
</comment>
<dbReference type="KEGG" id="pbu:L21SP3_02194"/>
<evidence type="ECO:0000256" key="2">
    <source>
        <dbReference type="ARBA" id="ARBA00008107"/>
    </source>
</evidence>
<evidence type="ECO:0000313" key="11">
    <source>
        <dbReference type="Proteomes" id="UP000188273"/>
    </source>
</evidence>
<dbReference type="STRING" id="1940790.L21SP3_02194"/>
<comment type="subunit">
    <text evidence="3 8">Homodimer.</text>
</comment>
<evidence type="ECO:0000256" key="1">
    <source>
        <dbReference type="ARBA" id="ARBA00004496"/>
    </source>
</evidence>
<dbReference type="InterPro" id="IPR038078">
    <property type="entry name" value="PhoU-like_sf"/>
</dbReference>
<dbReference type="InterPro" id="IPR028366">
    <property type="entry name" value="PhoU"/>
</dbReference>
<feature type="domain" description="PhoU" evidence="9">
    <location>
        <begin position="121"/>
        <end position="204"/>
    </location>
</feature>
<evidence type="ECO:0000259" key="9">
    <source>
        <dbReference type="Pfam" id="PF01895"/>
    </source>
</evidence>
<evidence type="ECO:0000256" key="4">
    <source>
        <dbReference type="ARBA" id="ARBA00022448"/>
    </source>
</evidence>
<dbReference type="SUPFAM" id="SSF109755">
    <property type="entry name" value="PhoU-like"/>
    <property type="match status" value="1"/>
</dbReference>